<proteinExistence type="predicted"/>
<reference evidence="1" key="1">
    <citation type="journal article" date="2020" name="J Insects Food Feed">
        <title>The yellow mealworm (Tenebrio molitor) genome: a resource for the emerging insects as food and feed industry.</title>
        <authorList>
            <person name="Eriksson T."/>
            <person name="Andere A."/>
            <person name="Kelstrup H."/>
            <person name="Emery V."/>
            <person name="Picard C."/>
        </authorList>
    </citation>
    <scope>NUCLEOTIDE SEQUENCE</scope>
    <source>
        <strain evidence="1">Stoneville</strain>
        <tissue evidence="1">Whole head</tissue>
    </source>
</reference>
<dbReference type="EMBL" id="JABDTM020012337">
    <property type="protein sequence ID" value="KAH0820301.1"/>
    <property type="molecule type" value="Genomic_DNA"/>
</dbReference>
<dbReference type="Proteomes" id="UP000719412">
    <property type="component" value="Unassembled WGS sequence"/>
</dbReference>
<dbReference type="AlphaFoldDB" id="A0A8J6HUV3"/>
<name>A0A8J6HUV3_TENMO</name>
<evidence type="ECO:0000313" key="1">
    <source>
        <dbReference type="EMBL" id="KAH0820301.1"/>
    </source>
</evidence>
<gene>
    <name evidence="1" type="ORF">GEV33_002490</name>
</gene>
<reference evidence="1" key="2">
    <citation type="submission" date="2021-08" db="EMBL/GenBank/DDBJ databases">
        <authorList>
            <person name="Eriksson T."/>
        </authorList>
    </citation>
    <scope>NUCLEOTIDE SEQUENCE</scope>
    <source>
        <strain evidence="1">Stoneville</strain>
        <tissue evidence="1">Whole head</tissue>
    </source>
</reference>
<keyword evidence="2" id="KW-1185">Reference proteome</keyword>
<comment type="caution">
    <text evidence="1">The sequence shown here is derived from an EMBL/GenBank/DDBJ whole genome shotgun (WGS) entry which is preliminary data.</text>
</comment>
<evidence type="ECO:0000313" key="2">
    <source>
        <dbReference type="Proteomes" id="UP000719412"/>
    </source>
</evidence>
<organism evidence="1 2">
    <name type="scientific">Tenebrio molitor</name>
    <name type="common">Yellow mealworm beetle</name>
    <dbReference type="NCBI Taxonomy" id="7067"/>
    <lineage>
        <taxon>Eukaryota</taxon>
        <taxon>Metazoa</taxon>
        <taxon>Ecdysozoa</taxon>
        <taxon>Arthropoda</taxon>
        <taxon>Hexapoda</taxon>
        <taxon>Insecta</taxon>
        <taxon>Pterygota</taxon>
        <taxon>Neoptera</taxon>
        <taxon>Endopterygota</taxon>
        <taxon>Coleoptera</taxon>
        <taxon>Polyphaga</taxon>
        <taxon>Cucujiformia</taxon>
        <taxon>Tenebrionidae</taxon>
        <taxon>Tenebrio</taxon>
    </lineage>
</organism>
<sequence>MGYHTSDAYSSLDLTSARYRAFKVSTSCIPLSLRITKPNDLYAAEIRPGDGEWRCPTREGNPRRNNTKFLEDEDRFLLRPRKDYGGRDPREVMIFVPSSKTATATSASLGDPLDVPPRRGPCLVQRRPDGGCNNFLSSATGRFLGGMTGVGFPRNLPREGSFIRTTALEDDFPSLNPLDRTPFVRIPTTSSFPNVSLLLSTSPKL</sequence>
<protein>
    <submittedName>
        <fullName evidence="1">Uncharacterized protein</fullName>
    </submittedName>
</protein>
<accession>A0A8J6HUV3</accession>